<name>A0A645AP59_9ZZZZ</name>
<reference evidence="1" key="1">
    <citation type="submission" date="2019-08" db="EMBL/GenBank/DDBJ databases">
        <authorList>
            <person name="Kucharzyk K."/>
            <person name="Murdoch R.W."/>
            <person name="Higgins S."/>
            <person name="Loffler F."/>
        </authorList>
    </citation>
    <scope>NUCLEOTIDE SEQUENCE</scope>
</reference>
<accession>A0A645AP59</accession>
<comment type="caution">
    <text evidence="1">The sequence shown here is derived from an EMBL/GenBank/DDBJ whole genome shotgun (WGS) entry which is preliminary data.</text>
</comment>
<dbReference type="EMBL" id="VSSQ01014854">
    <property type="protein sequence ID" value="MPM54548.1"/>
    <property type="molecule type" value="Genomic_DNA"/>
</dbReference>
<evidence type="ECO:0000313" key="1">
    <source>
        <dbReference type="EMBL" id="MPM54548.1"/>
    </source>
</evidence>
<protein>
    <submittedName>
        <fullName evidence="1">Uncharacterized protein</fullName>
    </submittedName>
</protein>
<sequence>MELEWLGQCRGQQFGVSDLDGNDDLRMFLQRLFHSGQQKAQPFHQLAGAAEQTPGQGTELKDENAQLAAQPFESRPHKMLYGQARVQKRGVGLARLAFLAAYLGIGDAGRAFDDKAKVGIDLSGKGCILAGRQRPPEGAVDADGAQQRVLVIGRQPFFGQHAAVIGSVPDQALPARIGPGRDAHAQQGGQ</sequence>
<organism evidence="1">
    <name type="scientific">bioreactor metagenome</name>
    <dbReference type="NCBI Taxonomy" id="1076179"/>
    <lineage>
        <taxon>unclassified sequences</taxon>
        <taxon>metagenomes</taxon>
        <taxon>ecological metagenomes</taxon>
    </lineage>
</organism>
<proteinExistence type="predicted"/>
<dbReference type="AlphaFoldDB" id="A0A645AP59"/>
<gene>
    <name evidence="1" type="ORF">SDC9_101326</name>
</gene>